<dbReference type="HOGENOM" id="CLU_018859_0_0_7"/>
<reference evidence="5" key="1">
    <citation type="submission" date="2012-06" db="EMBL/GenBank/DDBJ databases">
        <title>Complete sequence of chromosome of Desulfomonile tiedjei DSM 6799.</title>
        <authorList>
            <person name="Lucas S."/>
            <person name="Copeland A."/>
            <person name="Lapidus A."/>
            <person name="Glavina del Rio T."/>
            <person name="Dalin E."/>
            <person name="Tice H."/>
            <person name="Bruce D."/>
            <person name="Goodwin L."/>
            <person name="Pitluck S."/>
            <person name="Peters L."/>
            <person name="Ovchinnikova G."/>
            <person name="Zeytun A."/>
            <person name="Lu M."/>
            <person name="Kyrpides N."/>
            <person name="Mavromatis K."/>
            <person name="Ivanova N."/>
            <person name="Brettin T."/>
            <person name="Detter J.C."/>
            <person name="Han C."/>
            <person name="Larimer F."/>
            <person name="Land M."/>
            <person name="Hauser L."/>
            <person name="Markowitz V."/>
            <person name="Cheng J.-F."/>
            <person name="Hugenholtz P."/>
            <person name="Woyke T."/>
            <person name="Wu D."/>
            <person name="Spring S."/>
            <person name="Schroeder M."/>
            <person name="Brambilla E."/>
            <person name="Klenk H.-P."/>
            <person name="Eisen J.A."/>
        </authorList>
    </citation>
    <scope>NUCLEOTIDE SEQUENCE [LARGE SCALE GENOMIC DNA]</scope>
    <source>
        <strain evidence="5">ATCC 49306 / DSM 6799 / DCB-1</strain>
    </source>
</reference>
<sequence>MKIDLHVHSKCSRRPSEWILKTLGCPESFTEPLHLHSLLKKQGMTRVTITDHNSIEGCLEIGHLEDTFISEEVTTYFPEDRCKLHVVVYNINEAIHEDIQKIRENVYDLVDYLQQESIVHVLAHPLFSVNRKLTPEHFERCLLLFKNLELNGARSEEQNHCIRLVLSLLTPETIHQFSEKHRIVPTYPAPWIKNLTSGSDDHSSLTVARSYTEVQGVSTVNDFFKGLQEGKAHPHALGSGPKTLARHLYGIAYQFYEHKFGLDRYGNGPDILRILNKFLVTDTVDRSRGILARIGAYWSNRVSSKKTENPTLLEVLKAEANKIFNDPQLAEVINNENGSGAKTDLDEKWFRIVNGVSGRVLSQFADEVVKNFYGAHFLNLFKHLGSAGAFYSLLSPYFVSFSVQAEGRVLADDVLSRFLRTDQTRKRTKKRIKVAHFTDTLHEINGVAHTLKQQVAAAERLNKDYIVISCGAGTTRNHPRIKNFKPIGTYNVSVYPEQKLFYPPLLEMLDYCYEQEFTHIHAATPGPIGLAALAISRTLNLPRVGTYHTALPQYTEILTEDTLMMELIWKYVLWFYDQLETIYVPSQSTGQELIDKGISQRKIRLYPRGVDINRFHPAKRNECLDTYCPNGERIRLLYVGRISREKNLSLLAGAFKALSDTREDLSLFVVGDGPYRQQMEQLLAGTNTHFLGYIEGAALEHIYASCDVFVFPSTTETFGNVVLEAQASGIPVIVTDEGGAQENVIPGKTGLVVKGNSEESLLNGMRFLISDHARMESMGEQARLFAESRSFDKAFSETWKLYEQIGSMKNQSPKDGRELTGFDPLGYRAAS</sequence>
<dbReference type="InterPro" id="IPR050194">
    <property type="entry name" value="Glycosyltransferase_grp1"/>
</dbReference>
<keyword evidence="5" id="KW-1185">Reference proteome</keyword>
<dbReference type="EMBL" id="CP003360">
    <property type="protein sequence ID" value="AFM28137.1"/>
    <property type="molecule type" value="Genomic_DNA"/>
</dbReference>
<dbReference type="SUPFAM" id="SSF53756">
    <property type="entry name" value="UDP-Glycosyltransferase/glycogen phosphorylase"/>
    <property type="match status" value="1"/>
</dbReference>
<dbReference type="SUPFAM" id="SSF89550">
    <property type="entry name" value="PHP domain-like"/>
    <property type="match status" value="1"/>
</dbReference>
<evidence type="ECO:0000313" key="4">
    <source>
        <dbReference type="EMBL" id="AFM28137.1"/>
    </source>
</evidence>
<dbReference type="PATRIC" id="fig|706587.4.peg.6264"/>
<evidence type="ECO:0000259" key="2">
    <source>
        <dbReference type="Pfam" id="PF00534"/>
    </source>
</evidence>
<dbReference type="GO" id="GO:0016757">
    <property type="term" value="F:glycosyltransferase activity"/>
    <property type="evidence" value="ECO:0007669"/>
    <property type="project" value="InterPro"/>
</dbReference>
<dbReference type="AlphaFoldDB" id="I4CEZ6"/>
<dbReference type="PANTHER" id="PTHR45947:SF3">
    <property type="entry name" value="SULFOQUINOVOSYL TRANSFERASE SQD2"/>
    <property type="match status" value="1"/>
</dbReference>
<evidence type="ECO:0000259" key="3">
    <source>
        <dbReference type="Pfam" id="PF13439"/>
    </source>
</evidence>
<evidence type="ECO:0000256" key="1">
    <source>
        <dbReference type="SAM" id="MobiDB-lite"/>
    </source>
</evidence>
<protein>
    <submittedName>
        <fullName evidence="4">Glycosyltransferase</fullName>
    </submittedName>
</protein>
<evidence type="ECO:0000313" key="5">
    <source>
        <dbReference type="Proteomes" id="UP000006055"/>
    </source>
</evidence>
<feature type="domain" description="Glycosyl transferase family 1" evidence="2">
    <location>
        <begin position="631"/>
        <end position="783"/>
    </location>
</feature>
<dbReference type="InterPro" id="IPR016195">
    <property type="entry name" value="Pol/histidinol_Pase-like"/>
</dbReference>
<dbReference type="Pfam" id="PF00534">
    <property type="entry name" value="Glycos_transf_1"/>
    <property type="match status" value="1"/>
</dbReference>
<dbReference type="InterPro" id="IPR001296">
    <property type="entry name" value="Glyco_trans_1"/>
</dbReference>
<proteinExistence type="predicted"/>
<dbReference type="STRING" id="706587.Desti_5555"/>
<keyword evidence="4" id="KW-0808">Transferase</keyword>
<dbReference type="eggNOG" id="COG0438">
    <property type="taxonomic scope" value="Bacteria"/>
</dbReference>
<dbReference type="CDD" id="cd03814">
    <property type="entry name" value="GT4-like"/>
    <property type="match status" value="1"/>
</dbReference>
<dbReference type="Proteomes" id="UP000006055">
    <property type="component" value="Chromosome"/>
</dbReference>
<dbReference type="Gene3D" id="3.40.50.2000">
    <property type="entry name" value="Glycogen Phosphorylase B"/>
    <property type="match status" value="2"/>
</dbReference>
<dbReference type="InterPro" id="IPR028098">
    <property type="entry name" value="Glyco_trans_4-like_N"/>
</dbReference>
<accession>I4CEZ6</accession>
<dbReference type="Gene3D" id="3.20.20.140">
    <property type="entry name" value="Metal-dependent hydrolases"/>
    <property type="match status" value="1"/>
</dbReference>
<dbReference type="OrthoDB" id="9802525at2"/>
<feature type="domain" description="Glycosyltransferase subfamily 4-like N-terminal" evidence="3">
    <location>
        <begin position="444"/>
        <end position="614"/>
    </location>
</feature>
<dbReference type="PANTHER" id="PTHR45947">
    <property type="entry name" value="SULFOQUINOVOSYL TRANSFERASE SQD2"/>
    <property type="match status" value="1"/>
</dbReference>
<dbReference type="KEGG" id="dti:Desti_5555"/>
<dbReference type="eggNOG" id="COG0613">
    <property type="taxonomic scope" value="Bacteria"/>
</dbReference>
<feature type="region of interest" description="Disordered" evidence="1">
    <location>
        <begin position="809"/>
        <end position="831"/>
    </location>
</feature>
<gene>
    <name evidence="4" type="ordered locus">Desti_5555</name>
</gene>
<dbReference type="Pfam" id="PF13439">
    <property type="entry name" value="Glyco_transf_4"/>
    <property type="match status" value="1"/>
</dbReference>
<organism evidence="4 5">
    <name type="scientific">Desulfomonile tiedjei (strain ATCC 49306 / DSM 6799 / DCB-1)</name>
    <dbReference type="NCBI Taxonomy" id="706587"/>
    <lineage>
        <taxon>Bacteria</taxon>
        <taxon>Pseudomonadati</taxon>
        <taxon>Thermodesulfobacteriota</taxon>
        <taxon>Desulfomonilia</taxon>
        <taxon>Desulfomonilales</taxon>
        <taxon>Desulfomonilaceae</taxon>
        <taxon>Desulfomonile</taxon>
    </lineage>
</organism>
<name>I4CEZ6_DESTA</name>